<gene>
    <name evidence="2" type="ORF">LOC62_02G003336</name>
</gene>
<dbReference type="RefSeq" id="XP_062625853.1">
    <property type="nucleotide sequence ID" value="XM_062769869.1"/>
</dbReference>
<dbReference type="Proteomes" id="UP000827549">
    <property type="component" value="Chromosome 2"/>
</dbReference>
<dbReference type="EMBL" id="CP086715">
    <property type="protein sequence ID" value="WOO79821.1"/>
    <property type="molecule type" value="Genomic_DNA"/>
</dbReference>
<reference evidence="2" key="1">
    <citation type="submission" date="2023-10" db="EMBL/GenBank/DDBJ databases">
        <authorList>
            <person name="Noh H."/>
        </authorList>
    </citation>
    <scope>NUCLEOTIDE SEQUENCE</scope>
    <source>
        <strain evidence="2">DUCC4014</strain>
    </source>
</reference>
<sequence>MVAFTPLPLLTLLVAALGQAAAQTNTPASTASHVPLLVPVVPDTWVAAPTTEGPLSNNIYGAYCTKARGNFSVDALTKAYTAFCHGGFAHTSFHGSVGVGDGWFLTYGPGDGYADEWYCGEGYRWIVERCAAYGKGGAFTANAVTFRLTRGPPRTDRCRTSGKMQGSTELMDCSEWDYNWFDSHKSAA</sequence>
<proteinExistence type="predicted"/>
<organism evidence="2 3">
    <name type="scientific">Vanrija pseudolonga</name>
    <dbReference type="NCBI Taxonomy" id="143232"/>
    <lineage>
        <taxon>Eukaryota</taxon>
        <taxon>Fungi</taxon>
        <taxon>Dikarya</taxon>
        <taxon>Basidiomycota</taxon>
        <taxon>Agaricomycotina</taxon>
        <taxon>Tremellomycetes</taxon>
        <taxon>Trichosporonales</taxon>
        <taxon>Trichosporonaceae</taxon>
        <taxon>Vanrija</taxon>
    </lineage>
</organism>
<keyword evidence="1" id="KW-0732">Signal</keyword>
<evidence type="ECO:0000256" key="1">
    <source>
        <dbReference type="SAM" id="SignalP"/>
    </source>
</evidence>
<evidence type="ECO:0000313" key="3">
    <source>
        <dbReference type="Proteomes" id="UP000827549"/>
    </source>
</evidence>
<dbReference type="AlphaFoldDB" id="A0AAF0Y8D2"/>
<protein>
    <submittedName>
        <fullName evidence="2">Uncharacterized protein</fullName>
    </submittedName>
</protein>
<keyword evidence="3" id="KW-1185">Reference proteome</keyword>
<feature type="signal peptide" evidence="1">
    <location>
        <begin position="1"/>
        <end position="22"/>
    </location>
</feature>
<name>A0AAF0Y8D2_9TREE</name>
<evidence type="ECO:0000313" key="2">
    <source>
        <dbReference type="EMBL" id="WOO79821.1"/>
    </source>
</evidence>
<accession>A0AAF0Y8D2</accession>
<dbReference type="GeneID" id="87806580"/>
<feature type="chain" id="PRO_5042106133" evidence="1">
    <location>
        <begin position="23"/>
        <end position="188"/>
    </location>
</feature>